<dbReference type="AlphaFoldDB" id="A0A955DZR1"/>
<feature type="region of interest" description="Disordered" evidence="1">
    <location>
        <begin position="1"/>
        <end position="50"/>
    </location>
</feature>
<feature type="compositionally biased region" description="Low complexity" evidence="1">
    <location>
        <begin position="1"/>
        <end position="15"/>
    </location>
</feature>
<gene>
    <name evidence="2" type="ORF">KDA10_00205</name>
</gene>
<evidence type="ECO:0000256" key="1">
    <source>
        <dbReference type="SAM" id="MobiDB-lite"/>
    </source>
</evidence>
<evidence type="ECO:0000313" key="3">
    <source>
        <dbReference type="Proteomes" id="UP000714817"/>
    </source>
</evidence>
<comment type="caution">
    <text evidence="2">The sequence shown here is derived from an EMBL/GenBank/DDBJ whole genome shotgun (WGS) entry which is preliminary data.</text>
</comment>
<dbReference type="EMBL" id="JAGQNY010000001">
    <property type="protein sequence ID" value="MCA9301780.1"/>
    <property type="molecule type" value="Genomic_DNA"/>
</dbReference>
<reference evidence="2" key="2">
    <citation type="journal article" date="2021" name="Microbiome">
        <title>Successional dynamics and alternative stable states in a saline activated sludge microbial community over 9 years.</title>
        <authorList>
            <person name="Wang Y."/>
            <person name="Ye J."/>
            <person name="Ju F."/>
            <person name="Liu L."/>
            <person name="Boyd J.A."/>
            <person name="Deng Y."/>
            <person name="Parks D.H."/>
            <person name="Jiang X."/>
            <person name="Yin X."/>
            <person name="Woodcroft B.J."/>
            <person name="Tyson G.W."/>
            <person name="Hugenholtz P."/>
            <person name="Polz M.F."/>
            <person name="Zhang T."/>
        </authorList>
    </citation>
    <scope>NUCLEOTIDE SEQUENCE</scope>
    <source>
        <strain evidence="2">HKST-UBA80</strain>
    </source>
</reference>
<name>A0A955DZR1_UNCKA</name>
<organism evidence="2 3">
    <name type="scientific">candidate division WWE3 bacterium</name>
    <dbReference type="NCBI Taxonomy" id="2053526"/>
    <lineage>
        <taxon>Bacteria</taxon>
        <taxon>Katanobacteria</taxon>
    </lineage>
</organism>
<protein>
    <submittedName>
        <fullName evidence="2">Uncharacterized protein</fullName>
    </submittedName>
</protein>
<proteinExistence type="predicted"/>
<evidence type="ECO:0000313" key="2">
    <source>
        <dbReference type="EMBL" id="MCA9301780.1"/>
    </source>
</evidence>
<dbReference type="Proteomes" id="UP000714817">
    <property type="component" value="Unassembled WGS sequence"/>
</dbReference>
<sequence>MDLNAAQNTNNQQLNSHPDDAQKNKLNTILPGTNSQSLGGNSPITSIAGVSDDDLQNKSINLDTQDTLSTENKTNTNKEIEKAKGYKDDISKIVYDFLEKNGESLDSMEEVPSDIGPSINNHPATLGPGKGRREIFTSPVIGTISENAPISHRETFQTEIDPASQTEQISVAKAETSAQEEKNSSEIQSIQEVLQNPQPDSENYDKISTLIPETEPIPQPDSDLNVVDLRTGHENLQQIADPIDKLTEEADEKEADFITKVEDTHAVAN</sequence>
<accession>A0A955DZR1</accession>
<feature type="compositionally biased region" description="Polar residues" evidence="1">
    <location>
        <begin position="24"/>
        <end position="45"/>
    </location>
</feature>
<feature type="region of interest" description="Disordered" evidence="1">
    <location>
        <begin position="107"/>
        <end position="132"/>
    </location>
</feature>
<reference evidence="2" key="1">
    <citation type="submission" date="2020-04" db="EMBL/GenBank/DDBJ databases">
        <authorList>
            <person name="Zhang T."/>
        </authorList>
    </citation>
    <scope>NUCLEOTIDE SEQUENCE</scope>
    <source>
        <strain evidence="2">HKST-UBA80</strain>
    </source>
</reference>